<organism evidence="11 12">
    <name type="scientific">Ensete ventricosum</name>
    <name type="common">Abyssinian banana</name>
    <name type="synonym">Musa ensete</name>
    <dbReference type="NCBI Taxonomy" id="4639"/>
    <lineage>
        <taxon>Eukaryota</taxon>
        <taxon>Viridiplantae</taxon>
        <taxon>Streptophyta</taxon>
        <taxon>Embryophyta</taxon>
        <taxon>Tracheophyta</taxon>
        <taxon>Spermatophyta</taxon>
        <taxon>Magnoliopsida</taxon>
        <taxon>Liliopsida</taxon>
        <taxon>Zingiberales</taxon>
        <taxon>Musaceae</taxon>
        <taxon>Ensete</taxon>
    </lineage>
</organism>
<dbReference type="PROSITE" id="PS51420">
    <property type="entry name" value="RHO"/>
    <property type="match status" value="1"/>
</dbReference>
<keyword evidence="5" id="KW-0963">Cytoplasm</keyword>
<keyword evidence="8" id="KW-0472">Membrane</keyword>
<proteinExistence type="inferred from homology"/>
<dbReference type="GO" id="GO:0005737">
    <property type="term" value="C:cytoplasm"/>
    <property type="evidence" value="ECO:0007669"/>
    <property type="project" value="UniProtKB-SubCell"/>
</dbReference>
<dbReference type="Gene3D" id="3.40.50.300">
    <property type="entry name" value="P-loop containing nucleotide triphosphate hydrolases"/>
    <property type="match status" value="1"/>
</dbReference>
<keyword evidence="12" id="KW-1185">Reference proteome</keyword>
<comment type="subcellular location">
    <subcellularLocation>
        <location evidence="2">Cytoplasm</location>
    </subcellularLocation>
    <subcellularLocation>
        <location evidence="1">Membrane</location>
        <topology evidence="1">Peripheral membrane protein</topology>
    </subcellularLocation>
</comment>
<keyword evidence="4" id="KW-0488">Methylation</keyword>
<dbReference type="SMART" id="SM00175">
    <property type="entry name" value="RAB"/>
    <property type="match status" value="1"/>
</dbReference>
<evidence type="ECO:0000256" key="9">
    <source>
        <dbReference type="ARBA" id="ARBA00023288"/>
    </source>
</evidence>
<dbReference type="GO" id="GO:0003924">
    <property type="term" value="F:GTPase activity"/>
    <property type="evidence" value="ECO:0007669"/>
    <property type="project" value="InterPro"/>
</dbReference>
<dbReference type="InterPro" id="IPR027417">
    <property type="entry name" value="P-loop_NTPase"/>
</dbReference>
<protein>
    <submittedName>
        <fullName evidence="11">Uncharacterized protein</fullName>
    </submittedName>
</protein>
<dbReference type="FunFam" id="3.40.50.300:FF:000336">
    <property type="entry name" value="rac-like GTP-binding protein RHO1"/>
    <property type="match status" value="1"/>
</dbReference>
<evidence type="ECO:0000256" key="6">
    <source>
        <dbReference type="ARBA" id="ARBA00022741"/>
    </source>
</evidence>
<dbReference type="SUPFAM" id="SSF52540">
    <property type="entry name" value="P-loop containing nucleoside triphosphate hydrolases"/>
    <property type="match status" value="1"/>
</dbReference>
<evidence type="ECO:0000256" key="10">
    <source>
        <dbReference type="ARBA" id="ARBA00023289"/>
    </source>
</evidence>
<evidence type="ECO:0000256" key="5">
    <source>
        <dbReference type="ARBA" id="ARBA00022490"/>
    </source>
</evidence>
<dbReference type="SMART" id="SM00173">
    <property type="entry name" value="RAS"/>
    <property type="match status" value="1"/>
</dbReference>
<evidence type="ECO:0000313" key="11">
    <source>
        <dbReference type="EMBL" id="KAJ8501338.1"/>
    </source>
</evidence>
<dbReference type="CDD" id="cd04133">
    <property type="entry name" value="Rop_like"/>
    <property type="match status" value="1"/>
</dbReference>
<keyword evidence="9" id="KW-0449">Lipoprotein</keyword>
<comment type="caution">
    <text evidence="11">The sequence shown here is derived from an EMBL/GenBank/DDBJ whole genome shotgun (WGS) entry which is preliminary data.</text>
</comment>
<name>A0AAV8RAP9_ENSVE</name>
<evidence type="ECO:0000256" key="3">
    <source>
        <dbReference type="ARBA" id="ARBA00010142"/>
    </source>
</evidence>
<keyword evidence="7" id="KW-0342">GTP-binding</keyword>
<dbReference type="PROSITE" id="PS51421">
    <property type="entry name" value="RAS"/>
    <property type="match status" value="1"/>
</dbReference>
<dbReference type="GO" id="GO:0005525">
    <property type="term" value="F:GTP binding"/>
    <property type="evidence" value="ECO:0007669"/>
    <property type="project" value="UniProtKB-KW"/>
</dbReference>
<dbReference type="InterPro" id="IPR005225">
    <property type="entry name" value="Small_GTP-bd"/>
</dbReference>
<accession>A0AAV8RAP9</accession>
<dbReference type="SMART" id="SM00174">
    <property type="entry name" value="RHO"/>
    <property type="match status" value="1"/>
</dbReference>
<dbReference type="AlphaFoldDB" id="A0AAV8RAP9"/>
<dbReference type="PRINTS" id="PR00449">
    <property type="entry name" value="RASTRNSFRMNG"/>
</dbReference>
<dbReference type="PANTHER" id="PTHR24072">
    <property type="entry name" value="RHO FAMILY GTPASE"/>
    <property type="match status" value="1"/>
</dbReference>
<dbReference type="Proteomes" id="UP001222027">
    <property type="component" value="Unassembled WGS sequence"/>
</dbReference>
<dbReference type="GO" id="GO:0005886">
    <property type="term" value="C:plasma membrane"/>
    <property type="evidence" value="ECO:0007669"/>
    <property type="project" value="UniProtKB-ARBA"/>
</dbReference>
<dbReference type="PROSITE" id="PS51419">
    <property type="entry name" value="RAB"/>
    <property type="match status" value="1"/>
</dbReference>
<dbReference type="InterPro" id="IPR001806">
    <property type="entry name" value="Small_GTPase"/>
</dbReference>
<keyword evidence="6" id="KW-0547">Nucleotide-binding</keyword>
<evidence type="ECO:0000256" key="7">
    <source>
        <dbReference type="ARBA" id="ARBA00023134"/>
    </source>
</evidence>
<dbReference type="InterPro" id="IPR003578">
    <property type="entry name" value="Small_GTPase_Rho"/>
</dbReference>
<evidence type="ECO:0000313" key="12">
    <source>
        <dbReference type="Proteomes" id="UP001222027"/>
    </source>
</evidence>
<evidence type="ECO:0000256" key="2">
    <source>
        <dbReference type="ARBA" id="ARBA00004496"/>
    </source>
</evidence>
<sequence>MSASRFIKCVTVGDGAVGKTCMLISYTSNTFPTDYVPTVFDNFSANVVVDGNTVNLGLWDTAGQEDYNRLRPLSYRGADVFLLAFSLISKASYENVAKKWIPELKHYAPGVPIVLVGTKLDLRDDDQFFIGHPSAVPISTAQGEELMKLIGAPAYVECSSKTQQNVKAVFDAAIKVVLQPPNQKKKKRKSQMGCFIMVGRLGEDTLGWICDRLDGAPCCSFAAEIESPYIWREQNPRLLGFPLCGAVEILSSSLLDCHRVRSRNW</sequence>
<reference evidence="11 12" key="1">
    <citation type="submission" date="2022-12" db="EMBL/GenBank/DDBJ databases">
        <title>Chromosome-scale assembly of the Ensete ventricosum genome.</title>
        <authorList>
            <person name="Dussert Y."/>
            <person name="Stocks J."/>
            <person name="Wendawek A."/>
            <person name="Woldeyes F."/>
            <person name="Nichols R.A."/>
            <person name="Borrell J.S."/>
        </authorList>
    </citation>
    <scope>NUCLEOTIDE SEQUENCE [LARGE SCALE GENOMIC DNA]</scope>
    <source>
        <strain evidence="12">cv. Maze</strain>
        <tissue evidence="11">Seeds</tissue>
    </source>
</reference>
<keyword evidence="10" id="KW-0636">Prenylation</keyword>
<gene>
    <name evidence="11" type="ORF">OPV22_011890</name>
</gene>
<evidence type="ECO:0000256" key="1">
    <source>
        <dbReference type="ARBA" id="ARBA00004170"/>
    </source>
</evidence>
<evidence type="ECO:0000256" key="8">
    <source>
        <dbReference type="ARBA" id="ARBA00023136"/>
    </source>
</evidence>
<evidence type="ECO:0000256" key="4">
    <source>
        <dbReference type="ARBA" id="ARBA00022481"/>
    </source>
</evidence>
<comment type="similarity">
    <text evidence="3">Belongs to the small GTPase superfamily. Rho family.</text>
</comment>
<dbReference type="EMBL" id="JAQQAF010000003">
    <property type="protein sequence ID" value="KAJ8501338.1"/>
    <property type="molecule type" value="Genomic_DNA"/>
</dbReference>
<dbReference type="Pfam" id="PF00071">
    <property type="entry name" value="Ras"/>
    <property type="match status" value="1"/>
</dbReference>
<dbReference type="NCBIfam" id="TIGR00231">
    <property type="entry name" value="small_GTP"/>
    <property type="match status" value="1"/>
</dbReference>
<dbReference type="GO" id="GO:0007264">
    <property type="term" value="P:small GTPase-mediated signal transduction"/>
    <property type="evidence" value="ECO:0007669"/>
    <property type="project" value="InterPro"/>
</dbReference>